<dbReference type="Proteomes" id="UP000245634">
    <property type="component" value="Unassembled WGS sequence"/>
</dbReference>
<gene>
    <name evidence="2" type="ORF">C7459_102213</name>
</gene>
<dbReference type="PANTHER" id="PTHR43358:SF4">
    <property type="entry name" value="ALPHA_BETA HYDROLASE FOLD-1 DOMAIN-CONTAINING PROTEIN"/>
    <property type="match status" value="1"/>
</dbReference>
<dbReference type="SUPFAM" id="SSF53474">
    <property type="entry name" value="alpha/beta-Hydrolases"/>
    <property type="match status" value="1"/>
</dbReference>
<evidence type="ECO:0000313" key="3">
    <source>
        <dbReference type="Proteomes" id="UP000245634"/>
    </source>
</evidence>
<accession>A0A316DCR6</accession>
<dbReference type="RefSeq" id="WP_109686314.1">
    <property type="nucleotide sequence ID" value="NZ_QGGL01000002.1"/>
</dbReference>
<protein>
    <submittedName>
        <fullName evidence="2">Prolyl oligopeptidase family protein</fullName>
    </submittedName>
</protein>
<dbReference type="Pfam" id="PF00561">
    <property type="entry name" value="Abhydrolase_1"/>
    <property type="match status" value="1"/>
</dbReference>
<dbReference type="InterPro" id="IPR052920">
    <property type="entry name" value="DNA-binding_regulatory"/>
</dbReference>
<organism evidence="2 3">
    <name type="scientific">Tumebacillus permanentifrigoris</name>
    <dbReference type="NCBI Taxonomy" id="378543"/>
    <lineage>
        <taxon>Bacteria</taxon>
        <taxon>Bacillati</taxon>
        <taxon>Bacillota</taxon>
        <taxon>Bacilli</taxon>
        <taxon>Bacillales</taxon>
        <taxon>Alicyclobacillaceae</taxon>
        <taxon>Tumebacillus</taxon>
    </lineage>
</organism>
<sequence>METTPVFLRPRVRRRRLRPLRVLAALLVVLLLAVTGISGYVGYDLTHPQKKAVESSPQSLDMEFKDIEFPSVDGLTLRGWFIPAVSGSTDKLVIMSHGYTGNRAGDKPALPTAKALRDNGISVLMFDFRNSGASDGEMTTVGVMEKTDLLQALKFAQGQGYGKQGIGFLGFSMGASTTLAAGADAPEVKALVVDSPFADLTDYLHENMPYWTHLPDIPFTQTILWELPWITGHKTSEMSPIGSVEKLRNRPILFIHGGSDQAINKSNSEKMLQALNNPQDELWTVAGARHVGTYELEPDAYREKVVEFFLSHL</sequence>
<dbReference type="OrthoDB" id="9776685at2"/>
<dbReference type="EMBL" id="QGGL01000002">
    <property type="protein sequence ID" value="PWK15967.1"/>
    <property type="molecule type" value="Genomic_DNA"/>
</dbReference>
<dbReference type="InterPro" id="IPR029058">
    <property type="entry name" value="AB_hydrolase_fold"/>
</dbReference>
<name>A0A316DCR6_9BACL</name>
<comment type="caution">
    <text evidence="2">The sequence shown here is derived from an EMBL/GenBank/DDBJ whole genome shotgun (WGS) entry which is preliminary data.</text>
</comment>
<feature type="domain" description="AB hydrolase-1" evidence="1">
    <location>
        <begin position="92"/>
        <end position="211"/>
    </location>
</feature>
<evidence type="ECO:0000259" key="1">
    <source>
        <dbReference type="Pfam" id="PF00561"/>
    </source>
</evidence>
<evidence type="ECO:0000313" key="2">
    <source>
        <dbReference type="EMBL" id="PWK15967.1"/>
    </source>
</evidence>
<reference evidence="2 3" key="1">
    <citation type="submission" date="2018-05" db="EMBL/GenBank/DDBJ databases">
        <title>Genomic Encyclopedia of Type Strains, Phase IV (KMG-IV): sequencing the most valuable type-strain genomes for metagenomic binning, comparative biology and taxonomic classification.</title>
        <authorList>
            <person name="Goeker M."/>
        </authorList>
    </citation>
    <scope>NUCLEOTIDE SEQUENCE [LARGE SCALE GENOMIC DNA]</scope>
    <source>
        <strain evidence="2 3">DSM 18773</strain>
    </source>
</reference>
<dbReference type="PANTHER" id="PTHR43358">
    <property type="entry name" value="ALPHA/BETA-HYDROLASE"/>
    <property type="match status" value="1"/>
</dbReference>
<keyword evidence="3" id="KW-1185">Reference proteome</keyword>
<dbReference type="Gene3D" id="3.40.50.1820">
    <property type="entry name" value="alpha/beta hydrolase"/>
    <property type="match status" value="1"/>
</dbReference>
<dbReference type="AlphaFoldDB" id="A0A316DCR6"/>
<dbReference type="InterPro" id="IPR000073">
    <property type="entry name" value="AB_hydrolase_1"/>
</dbReference>
<proteinExistence type="predicted"/>